<keyword evidence="3" id="KW-1185">Reference proteome</keyword>
<reference evidence="2 3" key="1">
    <citation type="submission" date="2020-10" db="EMBL/GenBank/DDBJ databases">
        <title>Identification of Nocardia species via Next-generation sequencing and recognition of intraspecies genetic diversity.</title>
        <authorList>
            <person name="Li P."/>
            <person name="Li P."/>
            <person name="Lu B."/>
        </authorList>
    </citation>
    <scope>NUCLEOTIDE SEQUENCE [LARGE SCALE GENOMIC DNA]</scope>
    <source>
        <strain evidence="2 3">BJ06-0143</strain>
    </source>
</reference>
<keyword evidence="1" id="KW-1133">Transmembrane helix</keyword>
<name>A0ABS0DHZ8_9NOCA</name>
<sequence>MWFSVALLTFTAVVRLALWQSPKPYSDRFTPSKALTVATALLALGFAMQAAPLDGWVDTCRDPHLSDLLHAVAIMAACWLLGEIPLRDPKRVRWQIPWRSYTLAMWVIAVVASGGGTKPIQGAQVYQNAFAVMTLSATALIVGTTIRGLKGAWLLAALTFAAVAGLVSAGATIWTLTVAPEAMVENYEIMLLVTSILVAVGVSAAGLYGVWLAVRGPGAGR</sequence>
<accession>A0ABS0DHZ8</accession>
<feature type="transmembrane region" description="Helical" evidence="1">
    <location>
        <begin position="189"/>
        <end position="214"/>
    </location>
</feature>
<keyword evidence="1" id="KW-0472">Membrane</keyword>
<evidence type="ECO:0000313" key="2">
    <source>
        <dbReference type="EMBL" id="MBF6358081.1"/>
    </source>
</evidence>
<gene>
    <name evidence="2" type="ORF">IU449_26660</name>
</gene>
<dbReference type="EMBL" id="JADLQN010000010">
    <property type="protein sequence ID" value="MBF6358081.1"/>
    <property type="molecule type" value="Genomic_DNA"/>
</dbReference>
<evidence type="ECO:0000256" key="1">
    <source>
        <dbReference type="SAM" id="Phobius"/>
    </source>
</evidence>
<dbReference type="Proteomes" id="UP000707731">
    <property type="component" value="Unassembled WGS sequence"/>
</dbReference>
<feature type="transmembrane region" description="Helical" evidence="1">
    <location>
        <begin position="153"/>
        <end position="177"/>
    </location>
</feature>
<organism evidence="2 3">
    <name type="scientific">Nocardia higoensis</name>
    <dbReference type="NCBI Taxonomy" id="228599"/>
    <lineage>
        <taxon>Bacteria</taxon>
        <taxon>Bacillati</taxon>
        <taxon>Actinomycetota</taxon>
        <taxon>Actinomycetes</taxon>
        <taxon>Mycobacteriales</taxon>
        <taxon>Nocardiaceae</taxon>
        <taxon>Nocardia</taxon>
    </lineage>
</organism>
<comment type="caution">
    <text evidence="2">The sequence shown here is derived from an EMBL/GenBank/DDBJ whole genome shotgun (WGS) entry which is preliminary data.</text>
</comment>
<feature type="transmembrane region" description="Helical" evidence="1">
    <location>
        <begin position="129"/>
        <end position="146"/>
    </location>
</feature>
<protein>
    <submittedName>
        <fullName evidence="2">Uncharacterized protein</fullName>
    </submittedName>
</protein>
<evidence type="ECO:0000313" key="3">
    <source>
        <dbReference type="Proteomes" id="UP000707731"/>
    </source>
</evidence>
<keyword evidence="1" id="KW-0812">Transmembrane</keyword>
<proteinExistence type="predicted"/>
<feature type="transmembrane region" description="Helical" evidence="1">
    <location>
        <begin position="98"/>
        <end position="117"/>
    </location>
</feature>